<comment type="caution">
    <text evidence="6">The sequence shown here is derived from an EMBL/GenBank/DDBJ whole genome shotgun (WGS) entry which is preliminary data.</text>
</comment>
<dbReference type="SUPFAM" id="SSF46689">
    <property type="entry name" value="Homeodomain-like"/>
    <property type="match status" value="1"/>
</dbReference>
<evidence type="ECO:0000256" key="1">
    <source>
        <dbReference type="ARBA" id="ARBA00023015"/>
    </source>
</evidence>
<reference evidence="6" key="2">
    <citation type="journal article" date="2022" name="Microbiol. Resour. Announc.">
        <title>Metagenome Sequencing to Explore Phylogenomics of Terrestrial Cyanobacteria.</title>
        <authorList>
            <person name="Ward R.D."/>
            <person name="Stajich J.E."/>
            <person name="Johansen J.R."/>
            <person name="Huntemann M."/>
            <person name="Clum A."/>
            <person name="Foster B."/>
            <person name="Foster B."/>
            <person name="Roux S."/>
            <person name="Palaniappan K."/>
            <person name="Varghese N."/>
            <person name="Mukherjee S."/>
            <person name="Reddy T.B.K."/>
            <person name="Daum C."/>
            <person name="Copeland A."/>
            <person name="Chen I.A."/>
            <person name="Ivanova N.N."/>
            <person name="Kyrpides N.C."/>
            <person name="Shapiro N."/>
            <person name="Eloe-Fadrosh E.A."/>
            <person name="Pietrasiak N."/>
        </authorList>
    </citation>
    <scope>NUCLEOTIDE SEQUENCE</scope>
    <source>
        <strain evidence="6">CPER-KK1</strain>
    </source>
</reference>
<evidence type="ECO:0000256" key="2">
    <source>
        <dbReference type="ARBA" id="ARBA00023125"/>
    </source>
</evidence>
<dbReference type="Proteomes" id="UP000753908">
    <property type="component" value="Unassembled WGS sequence"/>
</dbReference>
<dbReference type="GO" id="GO:0003700">
    <property type="term" value="F:DNA-binding transcription factor activity"/>
    <property type="evidence" value="ECO:0007669"/>
    <property type="project" value="TreeGrafter"/>
</dbReference>
<dbReference type="InterPro" id="IPR009057">
    <property type="entry name" value="Homeodomain-like_sf"/>
</dbReference>
<keyword evidence="1" id="KW-0805">Transcription regulation</keyword>
<reference evidence="6" key="1">
    <citation type="submission" date="2021-05" db="EMBL/GenBank/DDBJ databases">
        <authorList>
            <person name="Pietrasiak N."/>
            <person name="Ward R."/>
            <person name="Stajich J.E."/>
            <person name="Kurbessoian T."/>
        </authorList>
    </citation>
    <scope>NUCLEOTIDE SEQUENCE</scope>
    <source>
        <strain evidence="6">CPER-KK1</strain>
    </source>
</reference>
<dbReference type="PROSITE" id="PS50977">
    <property type="entry name" value="HTH_TETR_2"/>
    <property type="match status" value="1"/>
</dbReference>
<protein>
    <submittedName>
        <fullName evidence="6">TetR/AcrR family transcriptional regulator</fullName>
    </submittedName>
</protein>
<organism evidence="6 7">
    <name type="scientific">Symplocastrum torsivum CPER-KK1</name>
    <dbReference type="NCBI Taxonomy" id="450513"/>
    <lineage>
        <taxon>Bacteria</taxon>
        <taxon>Bacillati</taxon>
        <taxon>Cyanobacteriota</taxon>
        <taxon>Cyanophyceae</taxon>
        <taxon>Oscillatoriophycideae</taxon>
        <taxon>Oscillatoriales</taxon>
        <taxon>Microcoleaceae</taxon>
        <taxon>Symplocastrum</taxon>
    </lineage>
</organism>
<dbReference type="GO" id="GO:0000976">
    <property type="term" value="F:transcription cis-regulatory region binding"/>
    <property type="evidence" value="ECO:0007669"/>
    <property type="project" value="TreeGrafter"/>
</dbReference>
<feature type="domain" description="HTH tetR-type" evidence="5">
    <location>
        <begin position="7"/>
        <end position="67"/>
    </location>
</feature>
<keyword evidence="3" id="KW-0804">Transcription</keyword>
<name>A0A951PIJ8_9CYAN</name>
<dbReference type="PANTHER" id="PTHR30055:SF234">
    <property type="entry name" value="HTH-TYPE TRANSCRIPTIONAL REGULATOR BETI"/>
    <property type="match status" value="1"/>
</dbReference>
<dbReference type="InterPro" id="IPR001647">
    <property type="entry name" value="HTH_TetR"/>
</dbReference>
<dbReference type="Gene3D" id="1.10.357.10">
    <property type="entry name" value="Tetracycline Repressor, domain 2"/>
    <property type="match status" value="1"/>
</dbReference>
<sequence length="194" mass="21621">MLDQVPLDPRERILAAAETLFRQGGYSNVTMRDIAEEVGIRQASLYYHFPSKEQLFITVTEQVFARHRNGLQQAIHEAGSDLRGQLHAVSRWFISQPPLNFLSLMHTDVPTLSEEHIQRLSLIAQESVFDPLRLAFIAAQEQGQIREVKPTILAGLFLSAMDGMNFASTLPGTSPKDVIASEVISVLLDGLQPQ</sequence>
<dbReference type="Gene3D" id="1.10.10.60">
    <property type="entry name" value="Homeodomain-like"/>
    <property type="match status" value="1"/>
</dbReference>
<accession>A0A951PIJ8</accession>
<dbReference type="PANTHER" id="PTHR30055">
    <property type="entry name" value="HTH-TYPE TRANSCRIPTIONAL REGULATOR RUTR"/>
    <property type="match status" value="1"/>
</dbReference>
<feature type="DNA-binding region" description="H-T-H motif" evidence="4">
    <location>
        <begin position="30"/>
        <end position="49"/>
    </location>
</feature>
<proteinExistence type="predicted"/>
<evidence type="ECO:0000313" key="6">
    <source>
        <dbReference type="EMBL" id="MBW4544308.1"/>
    </source>
</evidence>
<dbReference type="PRINTS" id="PR00455">
    <property type="entry name" value="HTHTETR"/>
</dbReference>
<gene>
    <name evidence="6" type="ORF">KME25_07695</name>
</gene>
<evidence type="ECO:0000256" key="4">
    <source>
        <dbReference type="PROSITE-ProRule" id="PRU00335"/>
    </source>
</evidence>
<dbReference type="InterPro" id="IPR050109">
    <property type="entry name" value="HTH-type_TetR-like_transc_reg"/>
</dbReference>
<dbReference type="InterPro" id="IPR036271">
    <property type="entry name" value="Tet_transcr_reg_TetR-rel_C_sf"/>
</dbReference>
<keyword evidence="2 4" id="KW-0238">DNA-binding</keyword>
<evidence type="ECO:0000313" key="7">
    <source>
        <dbReference type="Proteomes" id="UP000753908"/>
    </source>
</evidence>
<dbReference type="SUPFAM" id="SSF48498">
    <property type="entry name" value="Tetracyclin repressor-like, C-terminal domain"/>
    <property type="match status" value="1"/>
</dbReference>
<evidence type="ECO:0000256" key="3">
    <source>
        <dbReference type="ARBA" id="ARBA00023163"/>
    </source>
</evidence>
<dbReference type="AlphaFoldDB" id="A0A951PIJ8"/>
<dbReference type="Pfam" id="PF00440">
    <property type="entry name" value="TetR_N"/>
    <property type="match status" value="1"/>
</dbReference>
<dbReference type="EMBL" id="JAHHIF010000008">
    <property type="protein sequence ID" value="MBW4544308.1"/>
    <property type="molecule type" value="Genomic_DNA"/>
</dbReference>
<evidence type="ECO:0000259" key="5">
    <source>
        <dbReference type="PROSITE" id="PS50977"/>
    </source>
</evidence>